<dbReference type="SUPFAM" id="SSF54593">
    <property type="entry name" value="Glyoxalase/Bleomycin resistance protein/Dihydroxybiphenyl dioxygenase"/>
    <property type="match status" value="1"/>
</dbReference>
<dbReference type="EMBL" id="JAAGOA010000010">
    <property type="protein sequence ID" value="NEE01681.1"/>
    <property type="molecule type" value="Genomic_DNA"/>
</dbReference>
<feature type="domain" description="VOC" evidence="1">
    <location>
        <begin position="2"/>
        <end position="117"/>
    </location>
</feature>
<protein>
    <submittedName>
        <fullName evidence="2">VOC family protein</fullName>
    </submittedName>
</protein>
<proteinExistence type="predicted"/>
<keyword evidence="3" id="KW-1185">Reference proteome</keyword>
<dbReference type="InterPro" id="IPR037523">
    <property type="entry name" value="VOC_core"/>
</dbReference>
<dbReference type="Pfam" id="PF00903">
    <property type="entry name" value="Glyoxalase"/>
    <property type="match status" value="1"/>
</dbReference>
<dbReference type="Gene3D" id="3.10.180.10">
    <property type="entry name" value="2,3-Dihydroxybiphenyl 1,2-Dioxygenase, domain 1"/>
    <property type="match status" value="1"/>
</dbReference>
<sequence length="124" mass="14083">MRLSHLGLPVSDVLRSQGFYASYFGFDPDTATRFEDDTVIIRNADGFDLAFHPVARVDPQPEFLHFGFRLASAEEVRGVRERLEADGSTIIDRWDEPAYVGFKVLDPDGHRVEVYWEPPQAGQL</sequence>
<dbReference type="AlphaFoldDB" id="A0A6L9SAT1"/>
<comment type="caution">
    <text evidence="2">The sequence shown here is derived from an EMBL/GenBank/DDBJ whole genome shotgun (WGS) entry which is preliminary data.</text>
</comment>
<dbReference type="PANTHER" id="PTHR36113">
    <property type="entry name" value="LYASE, PUTATIVE-RELATED-RELATED"/>
    <property type="match status" value="1"/>
</dbReference>
<dbReference type="PROSITE" id="PS51819">
    <property type="entry name" value="VOC"/>
    <property type="match status" value="1"/>
</dbReference>
<name>A0A6L9SAT1_9ACTN</name>
<evidence type="ECO:0000259" key="1">
    <source>
        <dbReference type="PROSITE" id="PS51819"/>
    </source>
</evidence>
<dbReference type="InterPro" id="IPR029068">
    <property type="entry name" value="Glyas_Bleomycin-R_OHBP_Dase"/>
</dbReference>
<evidence type="ECO:0000313" key="3">
    <source>
        <dbReference type="Proteomes" id="UP000475214"/>
    </source>
</evidence>
<evidence type="ECO:0000313" key="2">
    <source>
        <dbReference type="EMBL" id="NEE01681.1"/>
    </source>
</evidence>
<accession>A0A6L9SAT1</accession>
<gene>
    <name evidence="2" type="ORF">G1H10_16020</name>
</gene>
<dbReference type="InterPro" id="IPR004360">
    <property type="entry name" value="Glyas_Fos-R_dOase_dom"/>
</dbReference>
<dbReference type="RefSeq" id="WP_163739525.1">
    <property type="nucleotide sequence ID" value="NZ_JAAGOA010000010.1"/>
</dbReference>
<dbReference type="Proteomes" id="UP000475214">
    <property type="component" value="Unassembled WGS sequence"/>
</dbReference>
<dbReference type="InterPro" id="IPR051332">
    <property type="entry name" value="Fosfomycin_Res_Enzymes"/>
</dbReference>
<dbReference type="CDD" id="cd06587">
    <property type="entry name" value="VOC"/>
    <property type="match status" value="1"/>
</dbReference>
<organism evidence="2 3">
    <name type="scientific">Phytoactinopolyspora halotolerans</name>
    <dbReference type="NCBI Taxonomy" id="1981512"/>
    <lineage>
        <taxon>Bacteria</taxon>
        <taxon>Bacillati</taxon>
        <taxon>Actinomycetota</taxon>
        <taxon>Actinomycetes</taxon>
        <taxon>Jiangellales</taxon>
        <taxon>Jiangellaceae</taxon>
        <taxon>Phytoactinopolyspora</taxon>
    </lineage>
</organism>
<reference evidence="2 3" key="1">
    <citation type="submission" date="2020-02" db="EMBL/GenBank/DDBJ databases">
        <authorList>
            <person name="Li X.-J."/>
            <person name="Han X.-M."/>
        </authorList>
    </citation>
    <scope>NUCLEOTIDE SEQUENCE [LARGE SCALE GENOMIC DNA]</scope>
    <source>
        <strain evidence="2 3">CCTCC AB 2017055</strain>
    </source>
</reference>
<dbReference type="PANTHER" id="PTHR36113:SF3">
    <property type="entry name" value="SLL5075 PROTEIN"/>
    <property type="match status" value="1"/>
</dbReference>